<keyword evidence="3" id="KW-1185">Reference proteome</keyword>
<dbReference type="EMBL" id="LGRX02033988">
    <property type="protein sequence ID" value="KAK3239230.1"/>
    <property type="molecule type" value="Genomic_DNA"/>
</dbReference>
<evidence type="ECO:0000256" key="1">
    <source>
        <dbReference type="ARBA" id="ARBA00022722"/>
    </source>
</evidence>
<protein>
    <submittedName>
        <fullName evidence="2">Uncharacterized protein</fullName>
    </submittedName>
</protein>
<accession>A0AAE0EUD1</accession>
<organism evidence="2 3">
    <name type="scientific">Cymbomonas tetramitiformis</name>
    <dbReference type="NCBI Taxonomy" id="36881"/>
    <lineage>
        <taxon>Eukaryota</taxon>
        <taxon>Viridiplantae</taxon>
        <taxon>Chlorophyta</taxon>
        <taxon>Pyramimonadophyceae</taxon>
        <taxon>Pyramimonadales</taxon>
        <taxon>Pyramimonadaceae</taxon>
        <taxon>Cymbomonas</taxon>
    </lineage>
</organism>
<keyword evidence="1" id="KW-0540">Nuclease</keyword>
<dbReference type="PANTHER" id="PTHR11046">
    <property type="entry name" value="OLIGORIBONUCLEASE, MITOCHONDRIAL"/>
    <property type="match status" value="1"/>
</dbReference>
<dbReference type="AlphaFoldDB" id="A0AAE0EUD1"/>
<dbReference type="Proteomes" id="UP001190700">
    <property type="component" value="Unassembled WGS sequence"/>
</dbReference>
<keyword evidence="1" id="KW-0378">Hydrolase</keyword>
<comment type="caution">
    <text evidence="2">The sequence shown here is derived from an EMBL/GenBank/DDBJ whole genome shotgun (WGS) entry which is preliminary data.</text>
</comment>
<gene>
    <name evidence="2" type="ORF">CYMTET_50830</name>
</gene>
<proteinExistence type="predicted"/>
<evidence type="ECO:0000313" key="3">
    <source>
        <dbReference type="Proteomes" id="UP001190700"/>
    </source>
</evidence>
<sequence length="470" mass="51815">MRLPKKPQAATDTTDGVAASTATGIAASALEPEAVFIHNVPTSHGGQHFVIPCTQSIDAPAGACSEVALSSLAPALSVQVRGDVDTQPLTDSIGPRRLSFLKANATIALSKAYEAAVLFEHETVIGDLLDASAIAVLSSSQQVDSISQQLSVSKKSVFKERQESTKIVENKHLHMVNAELHVRMEEFVSGDEIVTVEGVEGGVFKDFVRQMTYWLKICDILSFLEPQQGAARSEWEVQHSGDTNKLLSAIRDGHKDKSKLTGCKAFGLLGIYVSHPLMKVVKEKGGHVLEMNTRVMSRNTLHAFNTCDDQVQPILDSVFCVLCCVVERLLYDHFDNGKFASPTAQLRAETATCPRENDSAERDFASLDRRLREKPNASTRCLEGRIMFANNDTAEWLVKKSPEEQARHIQAARPLKPDILATFQRRKLEIRKEQNRAFAEKKLAEAARVKKRTKEQEALAGTTILWVTAQ</sequence>
<reference evidence="2 3" key="1">
    <citation type="journal article" date="2015" name="Genome Biol. Evol.">
        <title>Comparative Genomics of a Bacterivorous Green Alga Reveals Evolutionary Causalities and Consequences of Phago-Mixotrophic Mode of Nutrition.</title>
        <authorList>
            <person name="Burns J.A."/>
            <person name="Paasch A."/>
            <person name="Narechania A."/>
            <person name="Kim E."/>
        </authorList>
    </citation>
    <scope>NUCLEOTIDE SEQUENCE [LARGE SCALE GENOMIC DNA]</scope>
    <source>
        <strain evidence="2 3">PLY_AMNH</strain>
    </source>
</reference>
<dbReference type="GO" id="GO:0000175">
    <property type="term" value="F:3'-5'-RNA exonuclease activity"/>
    <property type="evidence" value="ECO:0007669"/>
    <property type="project" value="InterPro"/>
</dbReference>
<dbReference type="PANTHER" id="PTHR11046:SF29">
    <property type="match status" value="1"/>
</dbReference>
<dbReference type="InterPro" id="IPR022894">
    <property type="entry name" value="Oligoribonuclease"/>
</dbReference>
<evidence type="ECO:0000313" key="2">
    <source>
        <dbReference type="EMBL" id="KAK3239230.1"/>
    </source>
</evidence>
<name>A0AAE0EUD1_9CHLO</name>